<dbReference type="SUPFAM" id="SSF48452">
    <property type="entry name" value="TPR-like"/>
    <property type="match status" value="1"/>
</dbReference>
<dbReference type="Gene3D" id="1.25.40.10">
    <property type="entry name" value="Tetratricopeptide repeat domain"/>
    <property type="match status" value="1"/>
</dbReference>
<keyword evidence="2" id="KW-1185">Reference proteome</keyword>
<dbReference type="PANTHER" id="PTHR16797">
    <property type="entry name" value="FACTOR VIII-ASSOCIATED GENE 1"/>
    <property type="match status" value="1"/>
</dbReference>
<proteinExistence type="predicted"/>
<comment type="caution">
    <text evidence="1">The sequence shown here is derived from an EMBL/GenBank/DDBJ whole genome shotgun (WGS) entry which is preliminary data.</text>
</comment>
<dbReference type="PANTHER" id="PTHR16797:SF4">
    <property type="entry name" value="40-KDA HUNTINGTIN-ASSOCIATED PROTEIN"/>
    <property type="match status" value="1"/>
</dbReference>
<gene>
    <name evidence="1" type="ORF">GBAR_LOCUS29702</name>
</gene>
<name>A0AA35TTZ2_GEOBA</name>
<evidence type="ECO:0000313" key="1">
    <source>
        <dbReference type="EMBL" id="CAI8054433.1"/>
    </source>
</evidence>
<dbReference type="EMBL" id="CASHTH010004176">
    <property type="protein sequence ID" value="CAI8054433.1"/>
    <property type="molecule type" value="Genomic_DNA"/>
</dbReference>
<dbReference type="InterPro" id="IPR011990">
    <property type="entry name" value="TPR-like_helical_dom_sf"/>
</dbReference>
<organism evidence="1 2">
    <name type="scientific">Geodia barretti</name>
    <name type="common">Barrett's horny sponge</name>
    <dbReference type="NCBI Taxonomy" id="519541"/>
    <lineage>
        <taxon>Eukaryota</taxon>
        <taxon>Metazoa</taxon>
        <taxon>Porifera</taxon>
        <taxon>Demospongiae</taxon>
        <taxon>Heteroscleromorpha</taxon>
        <taxon>Tetractinellida</taxon>
        <taxon>Astrophorina</taxon>
        <taxon>Geodiidae</taxon>
        <taxon>Geodia</taxon>
    </lineage>
</organism>
<protein>
    <submittedName>
        <fullName evidence="1">40-kDa huntingtin-associated protein</fullName>
    </submittedName>
</protein>
<dbReference type="GO" id="GO:0099518">
    <property type="term" value="P:vesicle cytoskeletal trafficking"/>
    <property type="evidence" value="ECO:0007669"/>
    <property type="project" value="TreeGrafter"/>
</dbReference>
<evidence type="ECO:0000313" key="2">
    <source>
        <dbReference type="Proteomes" id="UP001174909"/>
    </source>
</evidence>
<dbReference type="Proteomes" id="UP001174909">
    <property type="component" value="Unassembled WGS sequence"/>
</dbReference>
<dbReference type="Pfam" id="PF14938">
    <property type="entry name" value="SNAP"/>
    <property type="match status" value="1"/>
</dbReference>
<accession>A0AA35TTZ2</accession>
<reference evidence="1" key="1">
    <citation type="submission" date="2023-03" db="EMBL/GenBank/DDBJ databases">
        <authorList>
            <person name="Steffen K."/>
            <person name="Cardenas P."/>
        </authorList>
    </citation>
    <scope>NUCLEOTIDE SEQUENCE</scope>
</reference>
<dbReference type="InterPro" id="IPR039494">
    <property type="entry name" value="F8A"/>
</dbReference>
<sequence>MDHLDPRGQELFAHYRAISAKLRKRFMKKPNVKEASEDYGKLANRLKNEDNPHYSSMCFQAMAKCDRLMGDSSGEAEAWANAGRQFFTAEELLFSAQHASYRESLDAGVHCFIMAIDAHERKGDGVMAAMFCLELAGKLVHFERLHEASRFFQRAIDLQVNKPECQLRTLERLASCKLRLRAYDGALNVYTRIFSETKGKEGPYLVLRKRCEVCILLLLLMLQIPERHYKTEHSMIIESYSKSILDMEYKETDHSLNRYILLQSLINASRRRDYKEIEAVRASLWSHLDEEQQHLMHLLMEVHCPYRRPLL</sequence>
<dbReference type="AlphaFoldDB" id="A0AA35TTZ2"/>
<dbReference type="GO" id="GO:0005769">
    <property type="term" value="C:early endosome"/>
    <property type="evidence" value="ECO:0007669"/>
    <property type="project" value="TreeGrafter"/>
</dbReference>